<comment type="cofactor">
    <cofactor evidence="9">
        <name>Mg(2+)</name>
        <dbReference type="ChEBI" id="CHEBI:18420"/>
    </cofactor>
</comment>
<evidence type="ECO:0000256" key="3">
    <source>
        <dbReference type="ARBA" id="ARBA00022695"/>
    </source>
</evidence>
<comment type="caution">
    <text evidence="11">The sequence shown here is derived from an EMBL/GenBank/DDBJ whole genome shotgun (WGS) entry which is preliminary data.</text>
</comment>
<evidence type="ECO:0000256" key="5">
    <source>
        <dbReference type="ARBA" id="ARBA00022840"/>
    </source>
</evidence>
<feature type="binding site" evidence="9">
    <location>
        <begin position="9"/>
        <end position="10"/>
    </location>
    <ligand>
        <name>ATP</name>
        <dbReference type="ChEBI" id="CHEBI:30616"/>
    </ligand>
</feature>
<keyword evidence="12" id="KW-1185">Reference proteome</keyword>
<comment type="subcellular location">
    <subcellularLocation>
        <location evidence="9">Cytoplasm</location>
    </subcellularLocation>
</comment>
<comment type="pathway">
    <text evidence="9">Cofactor biosynthesis; coenzyme A biosynthesis; CoA from (R)-pantothenate: step 4/5.</text>
</comment>
<keyword evidence="5 9" id="KW-0067">ATP-binding</keyword>
<dbReference type="PANTHER" id="PTHR21342:SF1">
    <property type="entry name" value="PHOSPHOPANTETHEINE ADENYLYLTRANSFERASE"/>
    <property type="match status" value="1"/>
</dbReference>
<protein>
    <recommendedName>
        <fullName evidence="9">Phosphopantetheine adenylyltransferase</fullName>
        <ecNumber evidence="9">2.7.7.3</ecNumber>
    </recommendedName>
    <alternativeName>
        <fullName evidence="9">Dephospho-CoA pyrophosphorylase</fullName>
    </alternativeName>
    <alternativeName>
        <fullName evidence="9">Pantetheine-phosphate adenylyltransferase</fullName>
        <shortName evidence="9">PPAT</shortName>
    </alternativeName>
</protein>
<feature type="site" description="Transition state stabilizer" evidence="9">
    <location>
        <position position="17"/>
    </location>
</feature>
<dbReference type="GO" id="GO:0015937">
    <property type="term" value="P:coenzyme A biosynthetic process"/>
    <property type="evidence" value="ECO:0007669"/>
    <property type="project" value="UniProtKB-UniRule"/>
</dbReference>
<evidence type="ECO:0000256" key="7">
    <source>
        <dbReference type="ARBA" id="ARBA00022993"/>
    </source>
</evidence>
<evidence type="ECO:0000256" key="6">
    <source>
        <dbReference type="ARBA" id="ARBA00022842"/>
    </source>
</evidence>
<comment type="similarity">
    <text evidence="9">Belongs to the bacterial CoaD family.</text>
</comment>
<dbReference type="InterPro" id="IPR004821">
    <property type="entry name" value="Cyt_trans-like"/>
</dbReference>
<keyword evidence="7 9" id="KW-0173">Coenzyme A biosynthesis</keyword>
<evidence type="ECO:0000259" key="10">
    <source>
        <dbReference type="Pfam" id="PF01467"/>
    </source>
</evidence>
<feature type="binding site" evidence="9">
    <location>
        <position position="78"/>
    </location>
    <ligand>
        <name>substrate</name>
    </ligand>
</feature>
<dbReference type="OrthoDB" id="9806661at2"/>
<feature type="binding site" evidence="9">
    <location>
        <position position="92"/>
    </location>
    <ligand>
        <name>substrate</name>
    </ligand>
</feature>
<dbReference type="CDD" id="cd02163">
    <property type="entry name" value="PPAT"/>
    <property type="match status" value="1"/>
</dbReference>
<dbReference type="Proteomes" id="UP000008952">
    <property type="component" value="Unassembled WGS sequence"/>
</dbReference>
<comment type="subunit">
    <text evidence="9">Homohexamer.</text>
</comment>
<feature type="binding site" evidence="9">
    <location>
        <position position="103"/>
    </location>
    <ligand>
        <name>ATP</name>
        <dbReference type="ChEBI" id="CHEBI:30616"/>
    </ligand>
</feature>
<feature type="domain" description="Cytidyltransferase-like" evidence="10">
    <location>
        <begin position="5"/>
        <end position="138"/>
    </location>
</feature>
<evidence type="ECO:0000256" key="1">
    <source>
        <dbReference type="ARBA" id="ARBA00022490"/>
    </source>
</evidence>
<keyword evidence="3 9" id="KW-0548">Nucleotidyltransferase</keyword>
<comment type="function">
    <text evidence="9">Reversibly transfers an adenylyl group from ATP to 4'-phosphopantetheine, yielding dephospho-CoA (dPCoA) and pyrophosphate.</text>
</comment>
<dbReference type="InterPro" id="IPR014729">
    <property type="entry name" value="Rossmann-like_a/b/a_fold"/>
</dbReference>
<dbReference type="Pfam" id="PF01467">
    <property type="entry name" value="CTP_transf_like"/>
    <property type="match status" value="1"/>
</dbReference>
<dbReference type="EC" id="2.7.7.3" evidence="9"/>
<keyword evidence="2 9" id="KW-0808">Transferase</keyword>
<gene>
    <name evidence="9" type="primary">coaD</name>
    <name evidence="11" type="ORF">ME5_01492</name>
</gene>
<dbReference type="PANTHER" id="PTHR21342">
    <property type="entry name" value="PHOSPHOPANTETHEINE ADENYLYLTRANSFERASE"/>
    <property type="match status" value="1"/>
</dbReference>
<dbReference type="GO" id="GO:0005737">
    <property type="term" value="C:cytoplasm"/>
    <property type="evidence" value="ECO:0007669"/>
    <property type="project" value="UniProtKB-SubCell"/>
</dbReference>
<dbReference type="UniPathway" id="UPA00241">
    <property type="reaction ID" value="UER00355"/>
</dbReference>
<dbReference type="NCBIfam" id="TIGR00125">
    <property type="entry name" value="cyt_tran_rel"/>
    <property type="match status" value="1"/>
</dbReference>
<keyword evidence="4 9" id="KW-0547">Nucleotide-binding</keyword>
<dbReference type="HAMAP" id="MF_00151">
    <property type="entry name" value="PPAT_bact"/>
    <property type="match status" value="1"/>
</dbReference>
<feature type="binding site" evidence="9">
    <location>
        <begin position="93"/>
        <end position="95"/>
    </location>
    <ligand>
        <name>ATP</name>
        <dbReference type="ChEBI" id="CHEBI:30616"/>
    </ligand>
</feature>
<dbReference type="InterPro" id="IPR001980">
    <property type="entry name" value="PPAT"/>
</dbReference>
<dbReference type="HOGENOM" id="CLU_100149_0_1_5"/>
<dbReference type="RefSeq" id="WP_008039912.1">
    <property type="nucleotide sequence ID" value="NZ_JH725147.1"/>
</dbReference>
<dbReference type="Gene3D" id="3.40.50.620">
    <property type="entry name" value="HUPs"/>
    <property type="match status" value="1"/>
</dbReference>
<comment type="catalytic activity">
    <reaction evidence="8 9">
        <text>(R)-4'-phosphopantetheine + ATP + H(+) = 3'-dephospho-CoA + diphosphate</text>
        <dbReference type="Rhea" id="RHEA:19801"/>
        <dbReference type="ChEBI" id="CHEBI:15378"/>
        <dbReference type="ChEBI" id="CHEBI:30616"/>
        <dbReference type="ChEBI" id="CHEBI:33019"/>
        <dbReference type="ChEBI" id="CHEBI:57328"/>
        <dbReference type="ChEBI" id="CHEBI:61723"/>
        <dbReference type="EC" id="2.7.7.3"/>
    </reaction>
</comment>
<proteinExistence type="inferred from homology"/>
<keyword evidence="1 9" id="KW-0963">Cytoplasm</keyword>
<dbReference type="PATRIC" id="fig|1094558.3.peg.1594"/>
<dbReference type="AlphaFoldDB" id="J0QSX2"/>
<accession>J0QSX2</accession>
<dbReference type="PRINTS" id="PR01020">
    <property type="entry name" value="LPSBIOSNTHSS"/>
</dbReference>
<feature type="binding site" evidence="9">
    <location>
        <position position="9"/>
    </location>
    <ligand>
        <name>substrate</name>
    </ligand>
</feature>
<dbReference type="GO" id="GO:0005524">
    <property type="term" value="F:ATP binding"/>
    <property type="evidence" value="ECO:0007669"/>
    <property type="project" value="UniProtKB-KW"/>
</dbReference>
<evidence type="ECO:0000256" key="2">
    <source>
        <dbReference type="ARBA" id="ARBA00022679"/>
    </source>
</evidence>
<evidence type="ECO:0000256" key="4">
    <source>
        <dbReference type="ARBA" id="ARBA00022741"/>
    </source>
</evidence>
<dbReference type="GO" id="GO:0004595">
    <property type="term" value="F:pantetheine-phosphate adenylyltransferase activity"/>
    <property type="evidence" value="ECO:0007669"/>
    <property type="project" value="UniProtKB-UniRule"/>
</dbReference>
<dbReference type="STRING" id="1094558.ME5_01492"/>
<organism evidence="11 12">
    <name type="scientific">Bartonella tamiae Th239</name>
    <dbReference type="NCBI Taxonomy" id="1094558"/>
    <lineage>
        <taxon>Bacteria</taxon>
        <taxon>Pseudomonadati</taxon>
        <taxon>Pseudomonadota</taxon>
        <taxon>Alphaproteobacteria</taxon>
        <taxon>Hyphomicrobiales</taxon>
        <taxon>Bartonellaceae</taxon>
        <taxon>Bartonella</taxon>
    </lineage>
</organism>
<feature type="binding site" evidence="9">
    <location>
        <position position="41"/>
    </location>
    <ligand>
        <name>substrate</name>
    </ligand>
</feature>
<sequence>MKTAIFAGSFDPLTNGHLDILGGALHIVEKLFVAIGIHASKTPLFSFEDRQKMIVESCHDFFGNEAKRITVISFDTLLVEKARQVNASCIIRGLRDSSDFNYEMQMAGMNFAMAPEIKTVFLPANPALRAITATLVRQISAMDGDVSAFVPKNVAQALKEKRSLKEEKNA</sequence>
<dbReference type="NCBIfam" id="TIGR01510">
    <property type="entry name" value="coaD_prev_kdtB"/>
    <property type="match status" value="1"/>
</dbReference>
<reference evidence="11 12" key="1">
    <citation type="submission" date="2012-03" db="EMBL/GenBank/DDBJ databases">
        <title>The Genome Sequence of Bartonella tamiae Th239.</title>
        <authorList>
            <consortium name="The Broad Institute Genome Sequencing Platform"/>
            <consortium name="The Broad Institute Genome Sequencing Center for Infectious Disease"/>
            <person name="Feldgarden M."/>
            <person name="Kirby J."/>
            <person name="Kosoy M."/>
            <person name="Birtles R."/>
            <person name="Probert W.S."/>
            <person name="Chiaraviglio L."/>
            <person name="Young S.K."/>
            <person name="Zeng Q."/>
            <person name="Gargeya S."/>
            <person name="Fitzgerald M."/>
            <person name="Haas B."/>
            <person name="Abouelleil A."/>
            <person name="Alvarado L."/>
            <person name="Arachchi H.M."/>
            <person name="Berlin A."/>
            <person name="Chapman S.B."/>
            <person name="Gearin G."/>
            <person name="Goldberg J."/>
            <person name="Griggs A."/>
            <person name="Gujja S."/>
            <person name="Hansen M."/>
            <person name="Heiman D."/>
            <person name="Howarth C."/>
            <person name="Larimer J."/>
            <person name="Lui A."/>
            <person name="MacDonald P.J.P."/>
            <person name="McCowen C."/>
            <person name="Montmayeur A."/>
            <person name="Murphy C."/>
            <person name="Neiman D."/>
            <person name="Pearson M."/>
            <person name="Priest M."/>
            <person name="Roberts A."/>
            <person name="Saif S."/>
            <person name="Shea T."/>
            <person name="Sisk P."/>
            <person name="Stolte C."/>
            <person name="Sykes S."/>
            <person name="Wortman J."/>
            <person name="Nusbaum C."/>
            <person name="Birren B."/>
        </authorList>
    </citation>
    <scope>NUCLEOTIDE SEQUENCE [LARGE SCALE GENOMIC DNA]</scope>
    <source>
        <strain evidence="11 12">Th239</strain>
    </source>
</reference>
<name>J0QSX2_9HYPH</name>
<dbReference type="eggNOG" id="COG0669">
    <property type="taxonomic scope" value="Bacteria"/>
</dbReference>
<evidence type="ECO:0000313" key="12">
    <source>
        <dbReference type="Proteomes" id="UP000008952"/>
    </source>
</evidence>
<feature type="binding site" evidence="9">
    <location>
        <begin position="128"/>
        <end position="134"/>
    </location>
    <ligand>
        <name>ATP</name>
        <dbReference type="ChEBI" id="CHEBI:30616"/>
    </ligand>
</feature>
<evidence type="ECO:0000256" key="9">
    <source>
        <dbReference type="HAMAP-Rule" id="MF_00151"/>
    </source>
</evidence>
<feature type="binding site" evidence="9">
    <location>
        <position position="17"/>
    </location>
    <ligand>
        <name>ATP</name>
        <dbReference type="ChEBI" id="CHEBI:30616"/>
    </ligand>
</feature>
<dbReference type="SUPFAM" id="SSF52374">
    <property type="entry name" value="Nucleotidylyl transferase"/>
    <property type="match status" value="1"/>
</dbReference>
<evidence type="ECO:0000256" key="8">
    <source>
        <dbReference type="ARBA" id="ARBA00029346"/>
    </source>
</evidence>
<dbReference type="EMBL" id="AIMB01000008">
    <property type="protein sequence ID" value="EJF88941.1"/>
    <property type="molecule type" value="Genomic_DNA"/>
</dbReference>
<evidence type="ECO:0000313" key="11">
    <source>
        <dbReference type="EMBL" id="EJF88941.1"/>
    </source>
</evidence>
<keyword evidence="6 9" id="KW-0460">Magnesium</keyword>